<feature type="compositionally biased region" description="Low complexity" evidence="1">
    <location>
        <begin position="127"/>
        <end position="140"/>
    </location>
</feature>
<protein>
    <submittedName>
        <fullName evidence="2">Uncharacterized protein</fullName>
    </submittedName>
</protein>
<evidence type="ECO:0000256" key="1">
    <source>
        <dbReference type="SAM" id="MobiDB-lite"/>
    </source>
</evidence>
<feature type="compositionally biased region" description="Basic and acidic residues" evidence="1">
    <location>
        <begin position="56"/>
        <end position="69"/>
    </location>
</feature>
<feature type="region of interest" description="Disordered" evidence="1">
    <location>
        <begin position="1"/>
        <end position="140"/>
    </location>
</feature>
<evidence type="ECO:0000313" key="3">
    <source>
        <dbReference type="Proteomes" id="UP000530660"/>
    </source>
</evidence>
<proteinExistence type="predicted"/>
<name>A0A7J7IS35_9RHOD</name>
<comment type="caution">
    <text evidence="2">The sequence shown here is derived from an EMBL/GenBank/DDBJ whole genome shotgun (WGS) entry which is preliminary data.</text>
</comment>
<reference evidence="2 3" key="1">
    <citation type="journal article" date="2020" name="J. Phycol.">
        <title>Comparative genome analysis reveals Cyanidiococcus gen. nov., a new extremophilic red algal genus sister to Cyanidioschyzon (Cyanidioschyzonaceae, Rhodophyta).</title>
        <authorList>
            <person name="Liu S.-L."/>
            <person name="Chiang Y.-R."/>
            <person name="Yoon H.S."/>
            <person name="Fu H.-Y."/>
        </authorList>
    </citation>
    <scope>NUCLEOTIDE SEQUENCE [LARGE SCALE GENOMIC DNA]</scope>
    <source>
        <strain evidence="2 3">THAL066</strain>
    </source>
</reference>
<dbReference type="OrthoDB" id="10661411at2759"/>
<accession>A0A7J7IS35</accession>
<dbReference type="Proteomes" id="UP000530660">
    <property type="component" value="Unassembled WGS sequence"/>
</dbReference>
<dbReference type="EMBL" id="VWRR01000001">
    <property type="protein sequence ID" value="KAF6005529.1"/>
    <property type="molecule type" value="Genomic_DNA"/>
</dbReference>
<sequence length="335" mass="35911">MEQRAAPHPAVAVGTEMDAGSSLESDAGATRADSKVVEHDQTAPTTSTTTITRISAKRDITEMDHHLGDDAAPSSAVPQQQRRAQRELLDRERSALETSLPSPSSLNTQDASPRTGQVGVSTTTMQPTASSAGATPTTTDACADASAASGIVVANTAPLLLPRRKRGRPRKEELLARKQQLVTETSAPVLNNSHQRWRASISSVDIPRTVHIMYDYPETKNRHGVGAISRPVERCISVEELESLSGKKQPEARVPAIKLSEPFPASATVRVLRIPRRVDEALSMATKTRISVQTATDKSLLENAVSSEENFASDQVIELVSSKTATPSARQSKGI</sequence>
<organism evidence="2 3">
    <name type="scientific">Cyanidiococcus yangmingshanensis</name>
    <dbReference type="NCBI Taxonomy" id="2690220"/>
    <lineage>
        <taxon>Eukaryota</taxon>
        <taxon>Rhodophyta</taxon>
        <taxon>Bangiophyceae</taxon>
        <taxon>Cyanidiales</taxon>
        <taxon>Cyanidiaceae</taxon>
        <taxon>Cyanidiococcus</taxon>
    </lineage>
</organism>
<keyword evidence="3" id="KW-1185">Reference proteome</keyword>
<gene>
    <name evidence="2" type="ORF">F1559_005133</name>
</gene>
<feature type="compositionally biased region" description="Low complexity" evidence="1">
    <location>
        <begin position="42"/>
        <end position="54"/>
    </location>
</feature>
<evidence type="ECO:0000313" key="2">
    <source>
        <dbReference type="EMBL" id="KAF6005529.1"/>
    </source>
</evidence>
<feature type="compositionally biased region" description="Polar residues" evidence="1">
    <location>
        <begin position="96"/>
        <end position="126"/>
    </location>
</feature>
<feature type="compositionally biased region" description="Basic and acidic residues" evidence="1">
    <location>
        <begin position="32"/>
        <end position="41"/>
    </location>
</feature>
<dbReference type="AlphaFoldDB" id="A0A7J7IS35"/>
<feature type="compositionally biased region" description="Basic and acidic residues" evidence="1">
    <location>
        <begin position="84"/>
        <end position="95"/>
    </location>
</feature>